<dbReference type="InterPro" id="IPR001128">
    <property type="entry name" value="Cyt_P450"/>
</dbReference>
<evidence type="ECO:0000313" key="3">
    <source>
        <dbReference type="EMBL" id="MEW9855087.1"/>
    </source>
</evidence>
<dbReference type="PROSITE" id="PS00086">
    <property type="entry name" value="CYTOCHROME_P450"/>
    <property type="match status" value="1"/>
</dbReference>
<organism evidence="3 4">
    <name type="scientific">Novosphingobium rhizovicinum</name>
    <dbReference type="NCBI Taxonomy" id="3228928"/>
    <lineage>
        <taxon>Bacteria</taxon>
        <taxon>Pseudomonadati</taxon>
        <taxon>Pseudomonadota</taxon>
        <taxon>Alphaproteobacteria</taxon>
        <taxon>Sphingomonadales</taxon>
        <taxon>Sphingomonadaceae</taxon>
        <taxon>Novosphingobium</taxon>
    </lineage>
</organism>
<dbReference type="Pfam" id="PF00067">
    <property type="entry name" value="p450"/>
    <property type="match status" value="1"/>
</dbReference>
<dbReference type="PANTHER" id="PTHR46696:SF6">
    <property type="entry name" value="P450, PUTATIVE (EUROFUNG)-RELATED"/>
    <property type="match status" value="1"/>
</dbReference>
<dbReference type="EMBL" id="JBFNXR010000022">
    <property type="protein sequence ID" value="MEW9855087.1"/>
    <property type="molecule type" value="Genomic_DNA"/>
</dbReference>
<evidence type="ECO:0000256" key="1">
    <source>
        <dbReference type="ARBA" id="ARBA00010617"/>
    </source>
</evidence>
<dbReference type="Gene3D" id="1.10.630.10">
    <property type="entry name" value="Cytochrome P450"/>
    <property type="match status" value="1"/>
</dbReference>
<dbReference type="InterPro" id="IPR002397">
    <property type="entry name" value="Cyt_P450_B"/>
</dbReference>
<accession>A0ABV3RB87</accession>
<gene>
    <name evidence="3" type="ORF">ABUH87_07820</name>
</gene>
<keyword evidence="2" id="KW-0349">Heme</keyword>
<comment type="caution">
    <text evidence="3">The sequence shown here is derived from an EMBL/GenBank/DDBJ whole genome shotgun (WGS) entry which is preliminary data.</text>
</comment>
<sequence>MATAELPLAERDYFSDHSLLIDPYAYFEALRAEGPVHRAPNGVIFVTGFQECVDVLLDSDHFSSFQTQLGPMTPLPFTPESDDLTAQIAAARDPNAMSELMVGYDGEQHANARSLLNRLFVPSRLRANEEYMWNFAGELVDDAVTRGGCELIGEIATPYVTLVIADLLGVPEEDREAFRKVIDEGPPPGSLDMGEQPRESQVLMFMAQFFMRYVHERRSQPRDDVLSELANGAYPDGSQPDALEVVKSAMFLFAAGQDTSAKLLGNAMQRVARDKALQARLRADPKAIAPFLEEVLRLEGSTKATFRLVKRPARIGGMAVKPGDRIFVGLAAANRDPLRWQDPEAFELGRKRIQEHLAFGRGAHTCLGAPLARVEVRVIFERFFEKTADIALAEEHLSPDGAVSLDYEPSFIIRGLAELNLKLTPA</sequence>
<keyword evidence="2" id="KW-0408">Iron</keyword>
<protein>
    <submittedName>
        <fullName evidence="3">Cytochrome P450</fullName>
    </submittedName>
</protein>
<dbReference type="InterPro" id="IPR017972">
    <property type="entry name" value="Cyt_P450_CS"/>
</dbReference>
<dbReference type="PRINTS" id="PR00359">
    <property type="entry name" value="BP450"/>
</dbReference>
<keyword evidence="2" id="KW-0560">Oxidoreductase</keyword>
<dbReference type="PANTHER" id="PTHR46696">
    <property type="entry name" value="P450, PUTATIVE (EUROFUNG)-RELATED"/>
    <property type="match status" value="1"/>
</dbReference>
<keyword evidence="2" id="KW-0479">Metal-binding</keyword>
<proteinExistence type="inferred from homology"/>
<keyword evidence="2" id="KW-0503">Monooxygenase</keyword>
<dbReference type="Proteomes" id="UP001556118">
    <property type="component" value="Unassembled WGS sequence"/>
</dbReference>
<comment type="similarity">
    <text evidence="1 2">Belongs to the cytochrome P450 family.</text>
</comment>
<dbReference type="InterPro" id="IPR036396">
    <property type="entry name" value="Cyt_P450_sf"/>
</dbReference>
<name>A0ABV3RB87_9SPHN</name>
<dbReference type="RefSeq" id="WP_367772221.1">
    <property type="nucleotide sequence ID" value="NZ_JBFNXR010000022.1"/>
</dbReference>
<evidence type="ECO:0000313" key="4">
    <source>
        <dbReference type="Proteomes" id="UP001556118"/>
    </source>
</evidence>
<dbReference type="SUPFAM" id="SSF48264">
    <property type="entry name" value="Cytochrome P450"/>
    <property type="match status" value="1"/>
</dbReference>
<reference evidence="3 4" key="1">
    <citation type="submission" date="2024-06" db="EMBL/GenBank/DDBJ databases">
        <title>Novosphingobium rhizovicinus M1R2S20.</title>
        <authorList>
            <person name="Sun J.-Q."/>
        </authorList>
    </citation>
    <scope>NUCLEOTIDE SEQUENCE [LARGE SCALE GENOMIC DNA]</scope>
    <source>
        <strain evidence="3 4">M1R2S20</strain>
    </source>
</reference>
<evidence type="ECO:0000256" key="2">
    <source>
        <dbReference type="RuleBase" id="RU000461"/>
    </source>
</evidence>
<keyword evidence="4" id="KW-1185">Reference proteome</keyword>